<evidence type="ECO:0000313" key="2">
    <source>
        <dbReference type="Proteomes" id="UP000190166"/>
    </source>
</evidence>
<gene>
    <name evidence="1" type="ORF">SAMN05660461_0337</name>
</gene>
<dbReference type="InterPro" id="IPR005501">
    <property type="entry name" value="LamB/YcsF/PxpA-like"/>
</dbReference>
<reference evidence="1 2" key="1">
    <citation type="submission" date="2017-02" db="EMBL/GenBank/DDBJ databases">
        <authorList>
            <person name="Peterson S.W."/>
        </authorList>
    </citation>
    <scope>NUCLEOTIDE SEQUENCE [LARGE SCALE GENOMIC DNA]</scope>
    <source>
        <strain evidence="1 2">DSM 18108</strain>
    </source>
</reference>
<dbReference type="STRING" id="393003.SAMN05660461_0337"/>
<dbReference type="NCBIfam" id="NF003814">
    <property type="entry name" value="PRK05406.1-3"/>
    <property type="match status" value="1"/>
</dbReference>
<dbReference type="SUPFAM" id="SSF88713">
    <property type="entry name" value="Glycoside hydrolase/deacetylase"/>
    <property type="match status" value="1"/>
</dbReference>
<accession>A0A1T5N4B0</accession>
<dbReference type="CDD" id="cd10787">
    <property type="entry name" value="LamB_YcsF_like"/>
    <property type="match status" value="1"/>
</dbReference>
<name>A0A1T5N4B0_9BACT</name>
<dbReference type="Proteomes" id="UP000190166">
    <property type="component" value="Unassembled WGS sequence"/>
</dbReference>
<organism evidence="1 2">
    <name type="scientific">Chitinophaga ginsengisegetis</name>
    <dbReference type="NCBI Taxonomy" id="393003"/>
    <lineage>
        <taxon>Bacteria</taxon>
        <taxon>Pseudomonadati</taxon>
        <taxon>Bacteroidota</taxon>
        <taxon>Chitinophagia</taxon>
        <taxon>Chitinophagales</taxon>
        <taxon>Chitinophagaceae</taxon>
        <taxon>Chitinophaga</taxon>
    </lineage>
</organism>
<dbReference type="PANTHER" id="PTHR30292">
    <property type="entry name" value="UNCHARACTERIZED PROTEIN YBGL-RELATED"/>
    <property type="match status" value="1"/>
</dbReference>
<dbReference type="EMBL" id="FUZZ01000001">
    <property type="protein sequence ID" value="SKC95310.1"/>
    <property type="molecule type" value="Genomic_DNA"/>
</dbReference>
<dbReference type="GO" id="GO:0005975">
    <property type="term" value="P:carbohydrate metabolic process"/>
    <property type="evidence" value="ECO:0007669"/>
    <property type="project" value="InterPro"/>
</dbReference>
<keyword evidence="2" id="KW-1185">Reference proteome</keyword>
<sequence>MHYIDLNCDMGEGLDNDAAIMPFISSANIACGYHAGDHDTMLRTATLALENKVAIGAHPGFADKENFGRTEQQLSDHALYELITTQLYAMQLVCKSLHTTMRHVKPHGALYNMAAKSPAMARVIVKAVKDVDSRLCFFGLSNSWLITAAREAGLKTASEVFADRTYRDDGTLTPRTQPNALIEKEEQAIAQVLQMVTEQKVTTVNGHTIPITAETICLHGDGAHAVTYARAINNALHHHQLTIQRP</sequence>
<dbReference type="InterPro" id="IPR011330">
    <property type="entry name" value="Glyco_hydro/deAcase_b/a-brl"/>
</dbReference>
<dbReference type="PANTHER" id="PTHR30292:SF0">
    <property type="entry name" value="5-OXOPROLINASE SUBUNIT A"/>
    <property type="match status" value="1"/>
</dbReference>
<dbReference type="Gene3D" id="3.20.20.370">
    <property type="entry name" value="Glycoside hydrolase/deacetylase"/>
    <property type="match status" value="1"/>
</dbReference>
<dbReference type="AlphaFoldDB" id="A0A1T5N4B0"/>
<protein>
    <submittedName>
        <fullName evidence="1">UPF0271 protein</fullName>
    </submittedName>
</protein>
<evidence type="ECO:0000313" key="1">
    <source>
        <dbReference type="EMBL" id="SKC95310.1"/>
    </source>
</evidence>
<proteinExistence type="predicted"/>
<dbReference type="Pfam" id="PF03746">
    <property type="entry name" value="LamB_YcsF"/>
    <property type="match status" value="1"/>
</dbReference>
<dbReference type="NCBIfam" id="NF003816">
    <property type="entry name" value="PRK05406.1-5"/>
    <property type="match status" value="1"/>
</dbReference>